<dbReference type="PIRSF" id="PIRSF000857">
    <property type="entry name" value="PAPS_reductase"/>
    <property type="match status" value="1"/>
</dbReference>
<dbReference type="PANTHER" id="PTHR46509:SF1">
    <property type="entry name" value="PHOSPHOADENOSINE PHOSPHOSULFATE REDUCTASE"/>
    <property type="match status" value="1"/>
</dbReference>
<keyword evidence="4" id="KW-0479">Metal-binding</keyword>
<keyword evidence="4" id="KW-0411">Iron-sulfur</keyword>
<dbReference type="SUPFAM" id="SSF52402">
    <property type="entry name" value="Adenine nucleotide alpha hydrolases-like"/>
    <property type="match status" value="1"/>
</dbReference>
<keyword evidence="4" id="KW-0408">Iron</keyword>
<keyword evidence="4" id="KW-0963">Cytoplasm</keyword>
<comment type="caution">
    <text evidence="7">The sequence shown here is derived from an EMBL/GenBank/DDBJ whole genome shotgun (WGS) entry which is preliminary data.</text>
</comment>
<feature type="compositionally biased region" description="Polar residues" evidence="5">
    <location>
        <begin position="20"/>
        <end position="34"/>
    </location>
</feature>
<dbReference type="GO" id="GO:0043866">
    <property type="term" value="F:adenylyl-sulfate reductase (thioredoxin) activity"/>
    <property type="evidence" value="ECO:0007669"/>
    <property type="project" value="UniProtKB-EC"/>
</dbReference>
<feature type="binding site" evidence="4">
    <location>
        <position position="153"/>
    </location>
    <ligand>
        <name>[4Fe-4S] cluster</name>
        <dbReference type="ChEBI" id="CHEBI:49883"/>
    </ligand>
</feature>
<dbReference type="EC" id="1.8.4.10" evidence="4"/>
<feature type="domain" description="Phosphoadenosine phosphosulphate reductase" evidence="6">
    <location>
        <begin position="75"/>
        <end position="240"/>
    </location>
</feature>
<dbReference type="GO" id="GO:0070814">
    <property type="term" value="P:hydrogen sulfide biosynthetic process"/>
    <property type="evidence" value="ECO:0007669"/>
    <property type="project" value="UniProtKB-UniRule"/>
</dbReference>
<dbReference type="AlphaFoldDB" id="A0A917IPU2"/>
<dbReference type="InterPro" id="IPR014729">
    <property type="entry name" value="Rossmann-like_a/b/a_fold"/>
</dbReference>
<comment type="catalytic activity">
    <reaction evidence="4">
        <text>[thioredoxin]-disulfide + sulfite + AMP + 2 H(+) = adenosine 5'-phosphosulfate + [thioredoxin]-dithiol</text>
        <dbReference type="Rhea" id="RHEA:21976"/>
        <dbReference type="Rhea" id="RHEA-COMP:10698"/>
        <dbReference type="Rhea" id="RHEA-COMP:10700"/>
        <dbReference type="ChEBI" id="CHEBI:15378"/>
        <dbReference type="ChEBI" id="CHEBI:17359"/>
        <dbReference type="ChEBI" id="CHEBI:29950"/>
        <dbReference type="ChEBI" id="CHEBI:50058"/>
        <dbReference type="ChEBI" id="CHEBI:58243"/>
        <dbReference type="ChEBI" id="CHEBI:456215"/>
        <dbReference type="EC" id="1.8.4.10"/>
    </reaction>
</comment>
<dbReference type="Pfam" id="PF01507">
    <property type="entry name" value="PAPS_reduct"/>
    <property type="match status" value="1"/>
</dbReference>
<keyword evidence="2 4" id="KW-0560">Oxidoreductase</keyword>
<gene>
    <name evidence="4" type="primary">cysH</name>
    <name evidence="7" type="ORF">GCM10007359_04220</name>
</gene>
<evidence type="ECO:0000313" key="8">
    <source>
        <dbReference type="Proteomes" id="UP000600171"/>
    </source>
</evidence>
<feature type="binding site" evidence="4">
    <location>
        <position position="235"/>
    </location>
    <ligand>
        <name>[4Fe-4S] cluster</name>
        <dbReference type="ChEBI" id="CHEBI:49883"/>
    </ligand>
</feature>
<feature type="binding site" evidence="4">
    <location>
        <position position="154"/>
    </location>
    <ligand>
        <name>[4Fe-4S] cluster</name>
        <dbReference type="ChEBI" id="CHEBI:49883"/>
    </ligand>
</feature>
<dbReference type="GO" id="GO:0005737">
    <property type="term" value="C:cytoplasm"/>
    <property type="evidence" value="ECO:0007669"/>
    <property type="project" value="UniProtKB-SubCell"/>
</dbReference>
<evidence type="ECO:0000256" key="3">
    <source>
        <dbReference type="ARBA" id="ARBA00024327"/>
    </source>
</evidence>
<dbReference type="GO" id="GO:0046872">
    <property type="term" value="F:metal ion binding"/>
    <property type="evidence" value="ECO:0007669"/>
    <property type="project" value="UniProtKB-KW"/>
</dbReference>
<comment type="function">
    <text evidence="4">Catalyzes the formation of sulfite from adenosine 5'-phosphosulfate (APS) using thioredoxin as an electron donor.</text>
</comment>
<evidence type="ECO:0000259" key="6">
    <source>
        <dbReference type="Pfam" id="PF01507"/>
    </source>
</evidence>
<dbReference type="InterPro" id="IPR004511">
    <property type="entry name" value="PAPS/APS_Rdtase"/>
</dbReference>
<dbReference type="GO" id="GO:0004604">
    <property type="term" value="F:phosphoadenylyl-sulfate reductase (thioredoxin) activity"/>
    <property type="evidence" value="ECO:0007669"/>
    <property type="project" value="UniProtKB-UniRule"/>
</dbReference>
<dbReference type="EMBL" id="BMDC01000001">
    <property type="protein sequence ID" value="GGH58245.1"/>
    <property type="molecule type" value="Genomic_DNA"/>
</dbReference>
<evidence type="ECO:0000256" key="2">
    <source>
        <dbReference type="ARBA" id="ARBA00023002"/>
    </source>
</evidence>
<dbReference type="NCBIfam" id="TIGR00434">
    <property type="entry name" value="cysH"/>
    <property type="match status" value="1"/>
</dbReference>
<comment type="subcellular location">
    <subcellularLocation>
        <location evidence="4">Cytoplasm</location>
    </subcellularLocation>
</comment>
<evidence type="ECO:0000256" key="4">
    <source>
        <dbReference type="HAMAP-Rule" id="MF_00063"/>
    </source>
</evidence>
<feature type="region of interest" description="Disordered" evidence="5">
    <location>
        <begin position="11"/>
        <end position="42"/>
    </location>
</feature>
<evidence type="ECO:0000256" key="5">
    <source>
        <dbReference type="SAM" id="MobiDB-lite"/>
    </source>
</evidence>
<feature type="active site" description="Nucleophile; cysteine thiosulfonate intermediate" evidence="4">
    <location>
        <position position="261"/>
    </location>
</feature>
<dbReference type="Gene3D" id="3.40.50.620">
    <property type="entry name" value="HUPs"/>
    <property type="match status" value="1"/>
</dbReference>
<dbReference type="PANTHER" id="PTHR46509">
    <property type="entry name" value="PHOSPHOADENOSINE PHOSPHOSULFATE REDUCTASE"/>
    <property type="match status" value="1"/>
</dbReference>
<dbReference type="InterPro" id="IPR002500">
    <property type="entry name" value="PAPS_reduct_dom"/>
</dbReference>
<comment type="pathway">
    <text evidence="3 4">Sulfur metabolism; hydrogen sulfide biosynthesis; sulfite from sulfate.</text>
</comment>
<comment type="similarity">
    <text evidence="1 4">Belongs to the PAPS reductase family. CysH subfamily.</text>
</comment>
<accession>A0A917IPU2</accession>
<proteinExistence type="inferred from homology"/>
<comment type="cofactor">
    <cofactor evidence="4">
        <name>[4Fe-4S] cluster</name>
        <dbReference type="ChEBI" id="CHEBI:49883"/>
    </cofactor>
    <text evidence="4">Binds 1 [4Fe-4S] cluster per subunit.</text>
</comment>
<dbReference type="RefSeq" id="WP_229723015.1">
    <property type="nucleotide sequence ID" value="NZ_BMDC01000001.1"/>
</dbReference>
<sequence>MSNTPIFKNFGIGSAAQPLTDPSVSPEGTRQPQPLSDEERERNQQLVDTYAEQLYDASAQEILEWAHEHVEGKLVVTLSMENTVLAELASRYLPDSDFLFLDTGYHFPETLETADKVEARYEQKLVRAKPKLTTGEQDLRYGLNLYSTDPTACCRMRKVEPLAEYMEPYTGWITGLRRDDSPLRANTPALDIDKNGRLKISPIVSWTLEDTNRFIEDHDLIVHPLTLQGYPSIGCAPCTAKVEAGADPRSGRWANFNKTECGLHTS</sequence>
<protein>
    <recommendedName>
        <fullName evidence="4">Adenosine 5'-phosphosulfate reductase</fullName>
        <shortName evidence="4">APS reductase</shortName>
        <ecNumber evidence="4">1.8.4.10</ecNumber>
    </recommendedName>
    <alternativeName>
        <fullName evidence="4">5'-adenylylsulfate reductase</fullName>
    </alternativeName>
    <alternativeName>
        <fullName evidence="4">Thioredoxin-dependent 5'-adenylylsulfate reductase</fullName>
    </alternativeName>
</protein>
<dbReference type="Proteomes" id="UP000600171">
    <property type="component" value="Unassembled WGS sequence"/>
</dbReference>
<dbReference type="GO" id="GO:0019379">
    <property type="term" value="P:sulfate assimilation, phosphoadenylyl sulfate reduction by phosphoadenylyl-sulfate reductase (thioredoxin)"/>
    <property type="evidence" value="ECO:0007669"/>
    <property type="project" value="UniProtKB-UniRule"/>
</dbReference>
<evidence type="ECO:0000313" key="7">
    <source>
        <dbReference type="EMBL" id="GGH58245.1"/>
    </source>
</evidence>
<dbReference type="GO" id="GO:0051539">
    <property type="term" value="F:4 iron, 4 sulfur cluster binding"/>
    <property type="evidence" value="ECO:0007669"/>
    <property type="project" value="UniProtKB-UniRule"/>
</dbReference>
<keyword evidence="8" id="KW-1185">Reference proteome</keyword>
<name>A0A917IPU2_9MICC</name>
<evidence type="ECO:0000256" key="1">
    <source>
        <dbReference type="ARBA" id="ARBA00009732"/>
    </source>
</evidence>
<organism evidence="7 8">
    <name type="scientific">Rothia aerolata</name>
    <dbReference type="NCBI Taxonomy" id="1812262"/>
    <lineage>
        <taxon>Bacteria</taxon>
        <taxon>Bacillati</taxon>
        <taxon>Actinomycetota</taxon>
        <taxon>Actinomycetes</taxon>
        <taxon>Micrococcales</taxon>
        <taxon>Micrococcaceae</taxon>
        <taxon>Rothia</taxon>
    </lineage>
</organism>
<dbReference type="NCBIfam" id="NF002537">
    <property type="entry name" value="PRK02090.1"/>
    <property type="match status" value="1"/>
</dbReference>
<reference evidence="7 8" key="1">
    <citation type="journal article" date="2014" name="Int. J. Syst. Evol. Microbiol.">
        <title>Complete genome sequence of Corynebacterium casei LMG S-19264T (=DSM 44701T), isolated from a smear-ripened cheese.</title>
        <authorList>
            <consortium name="US DOE Joint Genome Institute (JGI-PGF)"/>
            <person name="Walter F."/>
            <person name="Albersmeier A."/>
            <person name="Kalinowski J."/>
            <person name="Ruckert C."/>
        </authorList>
    </citation>
    <scope>NUCLEOTIDE SEQUENCE [LARGE SCALE GENOMIC DNA]</scope>
    <source>
        <strain evidence="7 8">CCM 8669</strain>
    </source>
</reference>
<feature type="binding site" evidence="4">
    <location>
        <position position="238"/>
    </location>
    <ligand>
        <name>[4Fe-4S] cluster</name>
        <dbReference type="ChEBI" id="CHEBI:49883"/>
    </ligand>
</feature>
<dbReference type="HAMAP" id="MF_00063">
    <property type="entry name" value="CysH"/>
    <property type="match status" value="1"/>
</dbReference>